<dbReference type="EMBL" id="LHXN01000001">
    <property type="protein sequence ID" value="KXA93612.1"/>
    <property type="molecule type" value="Genomic_DNA"/>
</dbReference>
<name>A0A133UH85_9EURY</name>
<evidence type="ECO:0000313" key="1">
    <source>
        <dbReference type="EMBL" id="KXA93612.1"/>
    </source>
</evidence>
<reference evidence="1 2" key="1">
    <citation type="journal article" date="2016" name="Sci. Rep.">
        <title>Metabolic traits of an uncultured archaeal lineage -MSBL1- from brine pools of the Red Sea.</title>
        <authorList>
            <person name="Mwirichia R."/>
            <person name="Alam I."/>
            <person name="Rashid M."/>
            <person name="Vinu M."/>
            <person name="Ba-Alawi W."/>
            <person name="Anthony Kamau A."/>
            <person name="Kamanda Ngugi D."/>
            <person name="Goker M."/>
            <person name="Klenk H.P."/>
            <person name="Bajic V."/>
            <person name="Stingl U."/>
        </authorList>
    </citation>
    <scope>NUCLEOTIDE SEQUENCE [LARGE SCALE GENOMIC DNA]</scope>
    <source>
        <strain evidence="1">SCGC-AAA259E17</strain>
    </source>
</reference>
<dbReference type="AlphaFoldDB" id="A0A133UH85"/>
<comment type="caution">
    <text evidence="1">The sequence shown here is derived from an EMBL/GenBank/DDBJ whole genome shotgun (WGS) entry which is preliminary data.</text>
</comment>
<sequence length="147" mass="16700">MIFITRFSKFFKISLSIFPKILDLDEVISLRISRAAEPSSSPLFEPVWLSPKNPLTIDFCICQIFICSLSNSSSNLSGISGSLFSASSRSRSRVRRHPLAIPIIVVPILRSLIFRVWRAKFMPDSIISLRFLFKPLSTCSGHFFEKE</sequence>
<organism evidence="1 2">
    <name type="scientific">candidate division MSBL1 archaeon SCGC-AAA259E17</name>
    <dbReference type="NCBI Taxonomy" id="1698263"/>
    <lineage>
        <taxon>Archaea</taxon>
        <taxon>Methanobacteriati</taxon>
        <taxon>Methanobacteriota</taxon>
        <taxon>candidate division MSBL1</taxon>
    </lineage>
</organism>
<accession>A0A133UH85</accession>
<protein>
    <submittedName>
        <fullName evidence="1">Uncharacterized protein</fullName>
    </submittedName>
</protein>
<proteinExistence type="predicted"/>
<evidence type="ECO:0000313" key="2">
    <source>
        <dbReference type="Proteomes" id="UP000070373"/>
    </source>
</evidence>
<keyword evidence="2" id="KW-1185">Reference proteome</keyword>
<gene>
    <name evidence="1" type="ORF">AKJ64_00065</name>
</gene>
<dbReference type="Proteomes" id="UP000070373">
    <property type="component" value="Unassembled WGS sequence"/>
</dbReference>